<evidence type="ECO:0000313" key="6">
    <source>
        <dbReference type="Proteomes" id="UP000018766"/>
    </source>
</evidence>
<gene>
    <name evidence="5" type="ORF">V757_03435</name>
</gene>
<keyword evidence="1" id="KW-0472">Membrane</keyword>
<dbReference type="SMART" id="SM00382">
    <property type="entry name" value="AAA"/>
    <property type="match status" value="1"/>
</dbReference>
<dbReference type="InterPro" id="IPR003593">
    <property type="entry name" value="AAA+_ATPase"/>
</dbReference>
<organism evidence="5 6">
    <name type="scientific">Pelistega indica</name>
    <dbReference type="NCBI Taxonomy" id="1414851"/>
    <lineage>
        <taxon>Bacteria</taxon>
        <taxon>Pseudomonadati</taxon>
        <taxon>Pseudomonadota</taxon>
        <taxon>Betaproteobacteria</taxon>
        <taxon>Burkholderiales</taxon>
        <taxon>Alcaligenaceae</taxon>
        <taxon>Pelistega</taxon>
    </lineage>
</organism>
<evidence type="ECO:0000256" key="3">
    <source>
        <dbReference type="ARBA" id="ARBA00022840"/>
    </source>
</evidence>
<evidence type="ECO:0000256" key="2">
    <source>
        <dbReference type="ARBA" id="ARBA00022741"/>
    </source>
</evidence>
<dbReference type="PANTHER" id="PTHR43119:SF1">
    <property type="entry name" value="ABC TRANSPORTER DOMAIN-CONTAINING PROTEIN"/>
    <property type="match status" value="1"/>
</dbReference>
<evidence type="ECO:0000259" key="4">
    <source>
        <dbReference type="PROSITE" id="PS50893"/>
    </source>
</evidence>
<proteinExistence type="predicted"/>
<protein>
    <submittedName>
        <fullName evidence="5">ABC transporter ATP-binding protein</fullName>
    </submittedName>
</protein>
<comment type="caution">
    <text evidence="5">The sequence shown here is derived from an EMBL/GenBank/DDBJ whole genome shotgun (WGS) entry which is preliminary data.</text>
</comment>
<keyword evidence="2" id="KW-0547">Nucleotide-binding</keyword>
<dbReference type="Pfam" id="PF00005">
    <property type="entry name" value="ABC_tran"/>
    <property type="match status" value="1"/>
</dbReference>
<dbReference type="InterPro" id="IPR027417">
    <property type="entry name" value="P-loop_NTPase"/>
</dbReference>
<dbReference type="Gene3D" id="3.40.50.300">
    <property type="entry name" value="P-loop containing nucleotide triphosphate hydrolases"/>
    <property type="match status" value="1"/>
</dbReference>
<dbReference type="EMBL" id="AYSV01000054">
    <property type="protein sequence ID" value="ETD72582.1"/>
    <property type="molecule type" value="Genomic_DNA"/>
</dbReference>
<evidence type="ECO:0000313" key="5">
    <source>
        <dbReference type="EMBL" id="ETD72582.1"/>
    </source>
</evidence>
<accession>V8GA72</accession>
<dbReference type="GO" id="GO:0005524">
    <property type="term" value="F:ATP binding"/>
    <property type="evidence" value="ECO:0007669"/>
    <property type="project" value="UniProtKB-KW"/>
</dbReference>
<dbReference type="OrthoDB" id="8554730at2"/>
<sequence length="232" mass="26314">MSMSECLLQIDHLSRIDSQTGRVFFKDFSCTVHAGDKILVDGVSGSGKSVFLRALALLDPIEQGKIYLENTLITPKNASFYRSQVLYISQMPVVEGETVRDMLELPWGLSIRKKSTFPEKNLQTYLQALQKTPDFLTQSTKLLSGGEKQLCQLLRALLINPKILLLDEPTSALDAEKVTLVEALLEQWLSMNEQPKAWFWISHDNAQKARVAERRLLVHDQRIEEVGRDELS</sequence>
<dbReference type="Proteomes" id="UP000018766">
    <property type="component" value="Unassembled WGS sequence"/>
</dbReference>
<reference evidence="5 6" key="1">
    <citation type="submission" date="2013-11" db="EMBL/GenBank/DDBJ databases">
        <title>Genomic analysis of Pelistega sp. HM-7.</title>
        <authorList>
            <person name="Kumbhare S.V."/>
            <person name="Shetty S.A."/>
            <person name="Sharma O."/>
            <person name="Dhotre D.P."/>
        </authorList>
    </citation>
    <scope>NUCLEOTIDE SEQUENCE [LARGE SCALE GENOMIC DNA]</scope>
    <source>
        <strain evidence="5 6">HM-7</strain>
    </source>
</reference>
<dbReference type="RefSeq" id="WP_023949965.1">
    <property type="nucleotide sequence ID" value="NZ_AYSV01000054.1"/>
</dbReference>
<dbReference type="InterPro" id="IPR003439">
    <property type="entry name" value="ABC_transporter-like_ATP-bd"/>
</dbReference>
<dbReference type="PROSITE" id="PS50893">
    <property type="entry name" value="ABC_TRANSPORTER_2"/>
    <property type="match status" value="1"/>
</dbReference>
<dbReference type="GO" id="GO:0016887">
    <property type="term" value="F:ATP hydrolysis activity"/>
    <property type="evidence" value="ECO:0007669"/>
    <property type="project" value="InterPro"/>
</dbReference>
<name>V8GA72_9BURK</name>
<dbReference type="PANTHER" id="PTHR43119">
    <property type="entry name" value="ABC TRANSPORT PROTEIN ATP-BINDING COMPONENT-RELATED"/>
    <property type="match status" value="1"/>
</dbReference>
<keyword evidence="3 5" id="KW-0067">ATP-binding</keyword>
<keyword evidence="1" id="KW-1003">Cell membrane</keyword>
<keyword evidence="6" id="KW-1185">Reference proteome</keyword>
<feature type="domain" description="ABC transporter" evidence="4">
    <location>
        <begin position="8"/>
        <end position="231"/>
    </location>
</feature>
<dbReference type="SUPFAM" id="SSF52540">
    <property type="entry name" value="P-loop containing nucleoside triphosphate hydrolases"/>
    <property type="match status" value="1"/>
</dbReference>
<dbReference type="AlphaFoldDB" id="V8GA72"/>
<evidence type="ECO:0000256" key="1">
    <source>
        <dbReference type="ARBA" id="ARBA00022475"/>
    </source>
</evidence>